<gene>
    <name evidence="2" type="ORF">MICPUCDRAFT_35527</name>
</gene>
<evidence type="ECO:0000313" key="3">
    <source>
        <dbReference type="Proteomes" id="UP000001876"/>
    </source>
</evidence>
<dbReference type="OMA" id="KMWGQPS"/>
<dbReference type="RefSeq" id="XP_003062141.1">
    <property type="nucleotide sequence ID" value="XM_003062095.1"/>
</dbReference>
<dbReference type="Gene3D" id="3.40.50.300">
    <property type="entry name" value="P-loop containing nucleotide triphosphate hydrolases"/>
    <property type="match status" value="1"/>
</dbReference>
<dbReference type="GO" id="GO:0003924">
    <property type="term" value="F:GTPase activity"/>
    <property type="evidence" value="ECO:0007669"/>
    <property type="project" value="InterPro"/>
</dbReference>
<dbReference type="SMART" id="SM00175">
    <property type="entry name" value="RAB"/>
    <property type="match status" value="1"/>
</dbReference>
<dbReference type="OrthoDB" id="265044at2759"/>
<dbReference type="eggNOG" id="KOG0079">
    <property type="taxonomic scope" value="Eukaryota"/>
</dbReference>
<name>C1N2T5_MICPC</name>
<dbReference type="SUPFAM" id="SSF52540">
    <property type="entry name" value="P-loop containing nucleoside triphosphate hydrolases"/>
    <property type="match status" value="1"/>
</dbReference>
<dbReference type="PRINTS" id="PR00449">
    <property type="entry name" value="RASTRNSFRMNG"/>
</dbReference>
<sequence>MSVTLRAKVAILGDRAVGKTAFTQMFHSKGKLFPKNYKLTGGMDVVVAPVPIEGTKAVVELYVCDVSGHEMFSDMMPILLENVNMVILVYDQSSRESFDKCASCLEALKAVPSNKGKAIRGVLVGNKYDLLRRRGVSVEEATRWAESRQLVFMETSALPPGKDIAAPFKWCANAFHESYEARLVQLDNAA</sequence>
<dbReference type="STRING" id="564608.C1N2T5"/>
<dbReference type="SMART" id="SM00173">
    <property type="entry name" value="RAS"/>
    <property type="match status" value="1"/>
</dbReference>
<evidence type="ECO:0000256" key="1">
    <source>
        <dbReference type="ARBA" id="ARBA00022741"/>
    </source>
</evidence>
<dbReference type="PROSITE" id="PS51419">
    <property type="entry name" value="RAB"/>
    <property type="match status" value="1"/>
</dbReference>
<dbReference type="EMBL" id="GG663745">
    <property type="protein sequence ID" value="EEH53853.1"/>
    <property type="molecule type" value="Genomic_DNA"/>
</dbReference>
<dbReference type="GO" id="GO:0005525">
    <property type="term" value="F:GTP binding"/>
    <property type="evidence" value="ECO:0007669"/>
    <property type="project" value="InterPro"/>
</dbReference>
<reference evidence="2 3" key="1">
    <citation type="journal article" date="2009" name="Science">
        <title>Green evolution and dynamic adaptations revealed by genomes of the marine picoeukaryotes Micromonas.</title>
        <authorList>
            <person name="Worden A.Z."/>
            <person name="Lee J.H."/>
            <person name="Mock T."/>
            <person name="Rouze P."/>
            <person name="Simmons M.P."/>
            <person name="Aerts A.L."/>
            <person name="Allen A.E."/>
            <person name="Cuvelier M.L."/>
            <person name="Derelle E."/>
            <person name="Everett M.V."/>
            <person name="Foulon E."/>
            <person name="Grimwood J."/>
            <person name="Gundlach H."/>
            <person name="Henrissat B."/>
            <person name="Napoli C."/>
            <person name="McDonald S.M."/>
            <person name="Parker M.S."/>
            <person name="Rombauts S."/>
            <person name="Salamov A."/>
            <person name="Von Dassow P."/>
            <person name="Badger J.H."/>
            <person name="Coutinho P.M."/>
            <person name="Demir E."/>
            <person name="Dubchak I."/>
            <person name="Gentemann C."/>
            <person name="Eikrem W."/>
            <person name="Gready J.E."/>
            <person name="John U."/>
            <person name="Lanier W."/>
            <person name="Lindquist E.A."/>
            <person name="Lucas S."/>
            <person name="Mayer K.F."/>
            <person name="Moreau H."/>
            <person name="Not F."/>
            <person name="Otillar R."/>
            <person name="Panaud O."/>
            <person name="Pangilinan J."/>
            <person name="Paulsen I."/>
            <person name="Piegu B."/>
            <person name="Poliakov A."/>
            <person name="Robbens S."/>
            <person name="Schmutz J."/>
            <person name="Toulza E."/>
            <person name="Wyss T."/>
            <person name="Zelensky A."/>
            <person name="Zhou K."/>
            <person name="Armbrust E.V."/>
            <person name="Bhattacharya D."/>
            <person name="Goodenough U.W."/>
            <person name="Van de Peer Y."/>
            <person name="Grigoriev I.V."/>
        </authorList>
    </citation>
    <scope>NUCLEOTIDE SEQUENCE [LARGE SCALE GENOMIC DNA]</scope>
    <source>
        <strain evidence="2 3">CCMP1545</strain>
    </source>
</reference>
<dbReference type="InterPro" id="IPR001806">
    <property type="entry name" value="Small_GTPase"/>
</dbReference>
<dbReference type="GeneID" id="9687372"/>
<organism evidence="3">
    <name type="scientific">Micromonas pusilla (strain CCMP1545)</name>
    <name type="common">Picoplanktonic green alga</name>
    <dbReference type="NCBI Taxonomy" id="564608"/>
    <lineage>
        <taxon>Eukaryota</taxon>
        <taxon>Viridiplantae</taxon>
        <taxon>Chlorophyta</taxon>
        <taxon>Mamiellophyceae</taxon>
        <taxon>Mamiellales</taxon>
        <taxon>Mamiellaceae</taxon>
        <taxon>Micromonas</taxon>
    </lineage>
</organism>
<dbReference type="KEGG" id="mpp:MICPUCDRAFT_35527"/>
<dbReference type="InterPro" id="IPR027417">
    <property type="entry name" value="P-loop_NTPase"/>
</dbReference>
<keyword evidence="3" id="KW-1185">Reference proteome</keyword>
<dbReference type="Proteomes" id="UP000001876">
    <property type="component" value="Unassembled WGS sequence"/>
</dbReference>
<dbReference type="Pfam" id="PF00071">
    <property type="entry name" value="Ras"/>
    <property type="match status" value="1"/>
</dbReference>
<accession>C1N2T5</accession>
<dbReference type="AlphaFoldDB" id="C1N2T5"/>
<dbReference type="PANTHER" id="PTHR47978">
    <property type="match status" value="1"/>
</dbReference>
<evidence type="ECO:0000313" key="2">
    <source>
        <dbReference type="EMBL" id="EEH53853.1"/>
    </source>
</evidence>
<protein>
    <submittedName>
        <fullName evidence="2">Predicted protein</fullName>
    </submittedName>
</protein>
<keyword evidence="1" id="KW-0547">Nucleotide-binding</keyword>
<proteinExistence type="predicted"/>